<sequence length="108" mass="11683">MLDWSYSDGGASKVRPAVVVQSDALNRRLTATVVAALTSNTARAHLPTQLFIERDTPAGRAAGVVRDSAVTAENLLTVDRSLILRRIGRLTPALRSELDDCLRSVLEL</sequence>
<evidence type="ECO:0000313" key="2">
    <source>
        <dbReference type="Proteomes" id="UP000318741"/>
    </source>
</evidence>
<dbReference type="Gene3D" id="2.30.30.110">
    <property type="match status" value="1"/>
</dbReference>
<name>A0A517P704_9PLAN</name>
<accession>A0A517P704</accession>
<evidence type="ECO:0000313" key="1">
    <source>
        <dbReference type="EMBL" id="QDT15156.1"/>
    </source>
</evidence>
<dbReference type="AlphaFoldDB" id="A0A517P704"/>
<organism evidence="1 2">
    <name type="scientific">Alienimonas californiensis</name>
    <dbReference type="NCBI Taxonomy" id="2527989"/>
    <lineage>
        <taxon>Bacteria</taxon>
        <taxon>Pseudomonadati</taxon>
        <taxon>Planctomycetota</taxon>
        <taxon>Planctomycetia</taxon>
        <taxon>Planctomycetales</taxon>
        <taxon>Planctomycetaceae</taxon>
        <taxon>Alienimonas</taxon>
    </lineage>
</organism>
<reference evidence="1 2" key="1">
    <citation type="submission" date="2019-02" db="EMBL/GenBank/DDBJ databases">
        <title>Deep-cultivation of Planctomycetes and their phenomic and genomic characterization uncovers novel biology.</title>
        <authorList>
            <person name="Wiegand S."/>
            <person name="Jogler M."/>
            <person name="Boedeker C."/>
            <person name="Pinto D."/>
            <person name="Vollmers J."/>
            <person name="Rivas-Marin E."/>
            <person name="Kohn T."/>
            <person name="Peeters S.H."/>
            <person name="Heuer A."/>
            <person name="Rast P."/>
            <person name="Oberbeckmann S."/>
            <person name="Bunk B."/>
            <person name="Jeske O."/>
            <person name="Meyerdierks A."/>
            <person name="Storesund J.E."/>
            <person name="Kallscheuer N."/>
            <person name="Luecker S."/>
            <person name="Lage O.M."/>
            <person name="Pohl T."/>
            <person name="Merkel B.J."/>
            <person name="Hornburger P."/>
            <person name="Mueller R.-W."/>
            <person name="Bruemmer F."/>
            <person name="Labrenz M."/>
            <person name="Spormann A.M."/>
            <person name="Op den Camp H."/>
            <person name="Overmann J."/>
            <person name="Amann R."/>
            <person name="Jetten M.S.M."/>
            <person name="Mascher T."/>
            <person name="Medema M.H."/>
            <person name="Devos D.P."/>
            <person name="Kaster A.-K."/>
            <person name="Ovreas L."/>
            <person name="Rohde M."/>
            <person name="Galperin M.Y."/>
            <person name="Jogler C."/>
        </authorList>
    </citation>
    <scope>NUCLEOTIDE SEQUENCE [LARGE SCALE GENOMIC DNA]</scope>
    <source>
        <strain evidence="1 2">CA12</strain>
    </source>
</reference>
<proteinExistence type="predicted"/>
<dbReference type="GO" id="GO:0016787">
    <property type="term" value="F:hydrolase activity"/>
    <property type="evidence" value="ECO:0007669"/>
    <property type="project" value="UniProtKB-KW"/>
</dbReference>
<dbReference type="EC" id="3.1.-.-" evidence="1"/>
<protein>
    <submittedName>
        <fullName evidence="1">mRNA interferase MazF6</fullName>
        <ecNumber evidence="1">3.1.-.-</ecNumber>
    </submittedName>
</protein>
<dbReference type="InterPro" id="IPR003477">
    <property type="entry name" value="PemK-like"/>
</dbReference>
<keyword evidence="1" id="KW-0378">Hydrolase</keyword>
<dbReference type="GO" id="GO:0004521">
    <property type="term" value="F:RNA endonuclease activity"/>
    <property type="evidence" value="ECO:0007669"/>
    <property type="project" value="TreeGrafter"/>
</dbReference>
<dbReference type="PANTHER" id="PTHR33988">
    <property type="entry name" value="ENDORIBONUCLEASE MAZF-RELATED"/>
    <property type="match status" value="1"/>
</dbReference>
<dbReference type="SUPFAM" id="SSF50118">
    <property type="entry name" value="Cell growth inhibitor/plasmid maintenance toxic component"/>
    <property type="match status" value="1"/>
</dbReference>
<dbReference type="EMBL" id="CP036265">
    <property type="protein sequence ID" value="QDT15156.1"/>
    <property type="molecule type" value="Genomic_DNA"/>
</dbReference>
<dbReference type="GO" id="GO:0006402">
    <property type="term" value="P:mRNA catabolic process"/>
    <property type="evidence" value="ECO:0007669"/>
    <property type="project" value="TreeGrafter"/>
</dbReference>
<dbReference type="GO" id="GO:0003677">
    <property type="term" value="F:DNA binding"/>
    <property type="evidence" value="ECO:0007669"/>
    <property type="project" value="InterPro"/>
</dbReference>
<dbReference type="GO" id="GO:0016075">
    <property type="term" value="P:rRNA catabolic process"/>
    <property type="evidence" value="ECO:0007669"/>
    <property type="project" value="TreeGrafter"/>
</dbReference>
<gene>
    <name evidence="1" type="primary">mazF6</name>
    <name evidence="1" type="ORF">CA12_12370</name>
</gene>
<dbReference type="Pfam" id="PF02452">
    <property type="entry name" value="PemK_toxin"/>
    <property type="match status" value="1"/>
</dbReference>
<dbReference type="Proteomes" id="UP000318741">
    <property type="component" value="Chromosome"/>
</dbReference>
<dbReference type="InterPro" id="IPR011067">
    <property type="entry name" value="Plasmid_toxin/cell-grow_inhib"/>
</dbReference>
<dbReference type="PANTHER" id="PTHR33988:SF2">
    <property type="entry name" value="ENDORIBONUCLEASE MAZF"/>
    <property type="match status" value="1"/>
</dbReference>
<keyword evidence="2" id="KW-1185">Reference proteome</keyword>
<dbReference type="KEGG" id="acaf:CA12_12370"/>